<sequence length="249" mass="27118">MRNSGGIGCKTASYQGSGMAHDAESPSQVRAHFTQPDVHYRTTVHLPPNMLIEVSAMCNAHYTQEDSQDNDNNDTEVFIFMSPPPPLNPLGASSELNANPSSDITQPGDTIPQLAAASANSLSAHGKIIYGAGHSNASQFNVDILWDNFLKGSTINYGRNPPNAYALCWGEIVDVIVEEDVYSGAFMNYVKVTMFLAKSDQAILKGLGDASITLYTSFSYFRNRPTGQPTANWTLRQHGGNWKIQGVRD</sequence>
<reference evidence="1" key="1">
    <citation type="submission" date="2021-06" db="EMBL/GenBank/DDBJ databases">
        <title>Comparative genomics, transcriptomics and evolutionary studies reveal genomic signatures of adaptation to plant cell wall in hemibiotrophic fungi.</title>
        <authorList>
            <consortium name="DOE Joint Genome Institute"/>
            <person name="Baroncelli R."/>
            <person name="Diaz J.F."/>
            <person name="Benocci T."/>
            <person name="Peng M."/>
            <person name="Battaglia E."/>
            <person name="Haridas S."/>
            <person name="Andreopoulos W."/>
            <person name="Labutti K."/>
            <person name="Pangilinan J."/>
            <person name="Floch G.L."/>
            <person name="Makela M.R."/>
            <person name="Henrissat B."/>
            <person name="Grigoriev I.V."/>
            <person name="Crouch J.A."/>
            <person name="De Vries R.P."/>
            <person name="Sukno S.A."/>
            <person name="Thon M.R."/>
        </authorList>
    </citation>
    <scope>NUCLEOTIDE SEQUENCE</scope>
    <source>
        <strain evidence="1">MAFF235873</strain>
    </source>
</reference>
<evidence type="ECO:0000313" key="2">
    <source>
        <dbReference type="Proteomes" id="UP001232148"/>
    </source>
</evidence>
<evidence type="ECO:0000313" key="1">
    <source>
        <dbReference type="EMBL" id="KAK2021262.1"/>
    </source>
</evidence>
<keyword evidence="2" id="KW-1185">Reference proteome</keyword>
<protein>
    <submittedName>
        <fullName evidence="1">Uncharacterized protein</fullName>
    </submittedName>
</protein>
<dbReference type="AlphaFoldDB" id="A0AAD9H4Q8"/>
<dbReference type="EMBL" id="MU843120">
    <property type="protein sequence ID" value="KAK2021262.1"/>
    <property type="molecule type" value="Genomic_DNA"/>
</dbReference>
<gene>
    <name evidence="1" type="ORF">LX32DRAFT_713553</name>
</gene>
<proteinExistence type="predicted"/>
<organism evidence="1 2">
    <name type="scientific">Colletotrichum zoysiae</name>
    <dbReference type="NCBI Taxonomy" id="1216348"/>
    <lineage>
        <taxon>Eukaryota</taxon>
        <taxon>Fungi</taxon>
        <taxon>Dikarya</taxon>
        <taxon>Ascomycota</taxon>
        <taxon>Pezizomycotina</taxon>
        <taxon>Sordariomycetes</taxon>
        <taxon>Hypocreomycetidae</taxon>
        <taxon>Glomerellales</taxon>
        <taxon>Glomerellaceae</taxon>
        <taxon>Colletotrichum</taxon>
        <taxon>Colletotrichum graminicola species complex</taxon>
    </lineage>
</organism>
<comment type="caution">
    <text evidence="1">The sequence shown here is derived from an EMBL/GenBank/DDBJ whole genome shotgun (WGS) entry which is preliminary data.</text>
</comment>
<dbReference type="Proteomes" id="UP001232148">
    <property type="component" value="Unassembled WGS sequence"/>
</dbReference>
<name>A0AAD9H4Q8_9PEZI</name>
<accession>A0AAD9H4Q8</accession>